<dbReference type="GO" id="GO:0009055">
    <property type="term" value="F:electron transfer activity"/>
    <property type="evidence" value="ECO:0007669"/>
    <property type="project" value="InterPro"/>
</dbReference>
<dbReference type="Gene3D" id="1.10.760.10">
    <property type="entry name" value="Cytochrome c-like domain"/>
    <property type="match status" value="1"/>
</dbReference>
<gene>
    <name evidence="6" type="ORF">OJF2_67330</name>
</gene>
<keyword evidence="7" id="KW-1185">Reference proteome</keyword>
<organism evidence="6 7">
    <name type="scientific">Aquisphaera giovannonii</name>
    <dbReference type="NCBI Taxonomy" id="406548"/>
    <lineage>
        <taxon>Bacteria</taxon>
        <taxon>Pseudomonadati</taxon>
        <taxon>Planctomycetota</taxon>
        <taxon>Planctomycetia</taxon>
        <taxon>Isosphaerales</taxon>
        <taxon>Isosphaeraceae</taxon>
        <taxon>Aquisphaera</taxon>
    </lineage>
</organism>
<dbReference type="Proteomes" id="UP000324233">
    <property type="component" value="Chromosome"/>
</dbReference>
<keyword evidence="1 4" id="KW-0349">Heme</keyword>
<evidence type="ECO:0000256" key="4">
    <source>
        <dbReference type="PROSITE-ProRule" id="PRU00433"/>
    </source>
</evidence>
<dbReference type="PROSITE" id="PS51007">
    <property type="entry name" value="CYTC"/>
    <property type="match status" value="1"/>
</dbReference>
<dbReference type="GO" id="GO:0046872">
    <property type="term" value="F:metal ion binding"/>
    <property type="evidence" value="ECO:0007669"/>
    <property type="project" value="UniProtKB-KW"/>
</dbReference>
<reference evidence="6 7" key="1">
    <citation type="submission" date="2019-08" db="EMBL/GenBank/DDBJ databases">
        <title>Deep-cultivation of Planctomycetes and their phenomic and genomic characterization uncovers novel biology.</title>
        <authorList>
            <person name="Wiegand S."/>
            <person name="Jogler M."/>
            <person name="Boedeker C."/>
            <person name="Pinto D."/>
            <person name="Vollmers J."/>
            <person name="Rivas-Marin E."/>
            <person name="Kohn T."/>
            <person name="Peeters S.H."/>
            <person name="Heuer A."/>
            <person name="Rast P."/>
            <person name="Oberbeckmann S."/>
            <person name="Bunk B."/>
            <person name="Jeske O."/>
            <person name="Meyerdierks A."/>
            <person name="Storesund J.E."/>
            <person name="Kallscheuer N."/>
            <person name="Luecker S."/>
            <person name="Lage O.M."/>
            <person name="Pohl T."/>
            <person name="Merkel B.J."/>
            <person name="Hornburger P."/>
            <person name="Mueller R.-W."/>
            <person name="Bruemmer F."/>
            <person name="Labrenz M."/>
            <person name="Spormann A.M."/>
            <person name="Op den Camp H."/>
            <person name="Overmann J."/>
            <person name="Amann R."/>
            <person name="Jetten M.S.M."/>
            <person name="Mascher T."/>
            <person name="Medema M.H."/>
            <person name="Devos D.P."/>
            <person name="Kaster A.-K."/>
            <person name="Ovreas L."/>
            <person name="Rohde M."/>
            <person name="Galperin M.Y."/>
            <person name="Jogler C."/>
        </authorList>
    </citation>
    <scope>NUCLEOTIDE SEQUENCE [LARGE SCALE GENOMIC DNA]</scope>
    <source>
        <strain evidence="6 7">OJF2</strain>
    </source>
</reference>
<dbReference type="InterPro" id="IPR022655">
    <property type="entry name" value="DUF1553"/>
</dbReference>
<dbReference type="PANTHER" id="PTHR35889:SF3">
    <property type="entry name" value="F-BOX DOMAIN-CONTAINING PROTEIN"/>
    <property type="match status" value="1"/>
</dbReference>
<dbReference type="KEGG" id="agv:OJF2_67330"/>
<dbReference type="InterPro" id="IPR009056">
    <property type="entry name" value="Cyt_c-like_dom"/>
</dbReference>
<dbReference type="InterPro" id="IPR036909">
    <property type="entry name" value="Cyt_c-like_dom_sf"/>
</dbReference>
<accession>A0A5B9WDJ1</accession>
<dbReference type="RefSeq" id="WP_168222180.1">
    <property type="nucleotide sequence ID" value="NZ_CP042997.1"/>
</dbReference>
<evidence type="ECO:0000256" key="3">
    <source>
        <dbReference type="ARBA" id="ARBA00023004"/>
    </source>
</evidence>
<keyword evidence="2 4" id="KW-0479">Metal-binding</keyword>
<proteinExistence type="predicted"/>
<dbReference type="GO" id="GO:0020037">
    <property type="term" value="F:heme binding"/>
    <property type="evidence" value="ECO:0007669"/>
    <property type="project" value="InterPro"/>
</dbReference>
<dbReference type="PANTHER" id="PTHR35889">
    <property type="entry name" value="CYCLOINULO-OLIGOSACCHARIDE FRUCTANOTRANSFERASE-RELATED"/>
    <property type="match status" value="1"/>
</dbReference>
<evidence type="ECO:0000256" key="2">
    <source>
        <dbReference type="ARBA" id="ARBA00022723"/>
    </source>
</evidence>
<evidence type="ECO:0000256" key="1">
    <source>
        <dbReference type="ARBA" id="ARBA00022617"/>
    </source>
</evidence>
<name>A0A5B9WDJ1_9BACT</name>
<dbReference type="AlphaFoldDB" id="A0A5B9WDJ1"/>
<dbReference type="EMBL" id="CP042997">
    <property type="protein sequence ID" value="QEH38135.1"/>
    <property type="molecule type" value="Genomic_DNA"/>
</dbReference>
<evidence type="ECO:0000313" key="6">
    <source>
        <dbReference type="EMBL" id="QEH38135.1"/>
    </source>
</evidence>
<dbReference type="Pfam" id="PF07587">
    <property type="entry name" value="PSD1"/>
    <property type="match status" value="1"/>
</dbReference>
<dbReference type="SUPFAM" id="SSF46626">
    <property type="entry name" value="Cytochrome c"/>
    <property type="match status" value="1"/>
</dbReference>
<sequence>MRRAPFGSIGLAWVLAFLATARERAWAGDESQAEFFESRVRPVLATRCFECHGEKKQKGGLRLDSSQAMRAGGDTGPAIVADDPTHSPLIEAIRHEGAVKMPPRGKLEAAEIDALTEWVKRGAPWPAAEGPVRPQAASPGQAISEADRDFWAFRPVRDVPPPAVSRAGWPKSSVDPFILAKLEEKGLQPSPPADKRTLLRRASFDLIGLPPTPEEVESFVRDESPEAFARVVERLLASPHYGERWGRHWLDVARYGEDQAHSFQPRLYPNGFRYRDWVADALNRDMPYDRFILEQVAGDLLDEPGRIERLAALGFFALGPVYYGDPKKFDQVDDRIDTMARGFLGLTVACARCHDHKYDPIPTSDYYSLAGVFLSTEYEEAPAAPERQVRAYDAAQAAIDGKARQIEALLRSCSANARAAESVRYLVAALELRAVRSGEGRPTSRDVAKREGLESGRLDRWASLLERSKDQPRVAELLRAAGPAAGKADDESKRAVAHAAEAFRKHVEAVLASQDAGRPVDAADGTLVGALFDGKGPLALNKDRVEKDLPPEARARLVSLRSEEARLRQEAPPKYPVVHTLKDAAKPADASVLVRGNPATPGPKVPRHFLSILGGSTPFASGSGRLELARAIASPDNPLTARVMVNRIWHHHFGRGLVRTTSNFGNLGERPSHPELLDLLARRFIDGGWSMKALHREILLSATYQQASRADARAEEVDPENVLLSRMNRRRLEVEAWRDAVLAVSGRLDPEIGGPSRSLDDPGNRRRTCYAAVSRHDLAALLRLFDFPDPNITGAERTRTTVPLQGLVVLNDELLVDGALALAARVRASAADDDARIRAAYALLFGRPATDQERRIGRDYLAAPEPEGATPGGLSRWDRYAQALLATNEFVFID</sequence>
<evidence type="ECO:0000313" key="7">
    <source>
        <dbReference type="Proteomes" id="UP000324233"/>
    </source>
</evidence>
<dbReference type="InterPro" id="IPR011444">
    <property type="entry name" value="DUF1549"/>
</dbReference>
<evidence type="ECO:0000259" key="5">
    <source>
        <dbReference type="PROSITE" id="PS51007"/>
    </source>
</evidence>
<keyword evidence="3 4" id="KW-0408">Iron</keyword>
<feature type="domain" description="Cytochrome c" evidence="5">
    <location>
        <begin position="27"/>
        <end position="123"/>
    </location>
</feature>
<dbReference type="Pfam" id="PF07583">
    <property type="entry name" value="PSCyt2"/>
    <property type="match status" value="1"/>
</dbReference>
<protein>
    <submittedName>
        <fullName evidence="6">Planctomycete cytochrome C</fullName>
    </submittedName>
</protein>
<dbReference type="Pfam" id="PF07635">
    <property type="entry name" value="PSCyt1"/>
    <property type="match status" value="1"/>
</dbReference>
<dbReference type="InterPro" id="IPR011429">
    <property type="entry name" value="Cyt_c_Planctomycete-type"/>
</dbReference>